<dbReference type="EMBL" id="LR797300">
    <property type="protein sequence ID" value="CAB4200507.1"/>
    <property type="molecule type" value="Genomic_DNA"/>
</dbReference>
<evidence type="ECO:0000313" key="1">
    <source>
        <dbReference type="EMBL" id="CAB4200507.1"/>
    </source>
</evidence>
<organism evidence="1">
    <name type="scientific">uncultured Caudovirales phage</name>
    <dbReference type="NCBI Taxonomy" id="2100421"/>
    <lineage>
        <taxon>Viruses</taxon>
        <taxon>Duplodnaviria</taxon>
        <taxon>Heunggongvirae</taxon>
        <taxon>Uroviricota</taxon>
        <taxon>Caudoviricetes</taxon>
        <taxon>Peduoviridae</taxon>
        <taxon>Maltschvirus</taxon>
        <taxon>Maltschvirus maltsch</taxon>
    </lineage>
</organism>
<proteinExistence type="predicted"/>
<name>A0A6J5RX57_9CAUD</name>
<accession>A0A6J5RX57</accession>
<protein>
    <submittedName>
        <fullName evidence="1">Uncharacterized protein</fullName>
    </submittedName>
</protein>
<gene>
    <name evidence="1" type="ORF">UFOVP1339_48</name>
</gene>
<reference evidence="1" key="1">
    <citation type="submission" date="2020-05" db="EMBL/GenBank/DDBJ databases">
        <authorList>
            <person name="Chiriac C."/>
            <person name="Salcher M."/>
            <person name="Ghai R."/>
            <person name="Kavagutti S V."/>
        </authorList>
    </citation>
    <scope>NUCLEOTIDE SEQUENCE</scope>
</reference>
<sequence length="83" mass="9574">MTKEDFLKEIESFAASDAVEQLLDNMIDLYTNAWRGTTHAQGEHREHLFRMVTAVEALKNEIRSVAMNERVTIHNSRSRGKQV</sequence>